<dbReference type="GO" id="GO:0032259">
    <property type="term" value="P:methylation"/>
    <property type="evidence" value="ECO:0007669"/>
    <property type="project" value="UniProtKB-KW"/>
</dbReference>
<dbReference type="AlphaFoldDB" id="A0A146LLP0"/>
<dbReference type="EMBL" id="GDHC01010310">
    <property type="protein sequence ID" value="JAQ08319.1"/>
    <property type="molecule type" value="Transcribed_RNA"/>
</dbReference>
<evidence type="ECO:0000256" key="4">
    <source>
        <dbReference type="ARBA" id="ARBA00022679"/>
    </source>
</evidence>
<evidence type="ECO:0000256" key="7">
    <source>
        <dbReference type="RuleBase" id="RU364114"/>
    </source>
</evidence>
<keyword evidence="5 7" id="KW-0496">Mitochondrion</keyword>
<dbReference type="GO" id="GO:0005739">
    <property type="term" value="C:mitochondrion"/>
    <property type="evidence" value="ECO:0007669"/>
    <property type="project" value="UniProtKB-SubCell"/>
</dbReference>
<evidence type="ECO:0000256" key="6">
    <source>
        <dbReference type="ARBA" id="ARBA00048612"/>
    </source>
</evidence>
<organism evidence="8">
    <name type="scientific">Lygus hesperus</name>
    <name type="common">Western plant bug</name>
    <dbReference type="NCBI Taxonomy" id="30085"/>
    <lineage>
        <taxon>Eukaryota</taxon>
        <taxon>Metazoa</taxon>
        <taxon>Ecdysozoa</taxon>
        <taxon>Arthropoda</taxon>
        <taxon>Hexapoda</taxon>
        <taxon>Insecta</taxon>
        <taxon>Pterygota</taxon>
        <taxon>Neoptera</taxon>
        <taxon>Paraneoptera</taxon>
        <taxon>Hemiptera</taxon>
        <taxon>Heteroptera</taxon>
        <taxon>Panheteroptera</taxon>
        <taxon>Cimicomorpha</taxon>
        <taxon>Miridae</taxon>
        <taxon>Mirini</taxon>
        <taxon>Lygus</taxon>
    </lineage>
</organism>
<keyword evidence="4 7" id="KW-0808">Transferase</keyword>
<name>A0A146LLP0_LYGHE</name>
<gene>
    <name evidence="8" type="primary">zgc:153989</name>
    <name evidence="8" type="ORF">g.60519</name>
</gene>
<comment type="similarity">
    <text evidence="2 7">Belongs to the NDUFAF7 family.</text>
</comment>
<sequence length="410" mass="46219">MLGPLLRRTLHSPNRSHFRWVEKAISRCYSEISLKTRIEVCGPISVADYMKEVLTHPREGYYMHRDVFGTAGDFITSPEISQLFGEMIAVWLLNEWQKIGSPKPFHLVELGPGRGTMMKDILRVLNKLKIGGDTVEVHLVEVSEELSKIQATNLCVDHQRTPQSRNDTFHQRGLTSEGIEVFWHHSCTLIPKEFSVVVAHEFFDALPIHKFQKTPNGWREVLVDIDPKNPGRLRFVLSDKPTPASVLLVKKNEKKVQVEISPLSGVIMGQLAQHLEAYGGFALVADYGHSGDKGDTFRAFRKHQLHDPLIEPGSADLTADVDFSFLKEATKDSLISFGPVTQHDFLKALHIDVRLKKLLATAPKKECDDLLSGYKMIMDENGMGSAFKFMSFFPAVLKEVLEVYPPSGFQ</sequence>
<dbReference type="PANTHER" id="PTHR12049">
    <property type="entry name" value="PROTEIN ARGININE METHYLTRANSFERASE NDUFAF7, MITOCHONDRIAL"/>
    <property type="match status" value="1"/>
</dbReference>
<comment type="subcellular location">
    <subcellularLocation>
        <location evidence="1 7">Mitochondrion</location>
    </subcellularLocation>
</comment>
<keyword evidence="3 7" id="KW-0489">Methyltransferase</keyword>
<reference evidence="8" key="1">
    <citation type="journal article" date="2016" name="Gigascience">
        <title>De novo construction of an expanded transcriptome assembly for the western tarnished plant bug, Lygus hesperus.</title>
        <authorList>
            <person name="Tassone E.E."/>
            <person name="Geib S.M."/>
            <person name="Hall B."/>
            <person name="Fabrick J.A."/>
            <person name="Brent C.S."/>
            <person name="Hull J.J."/>
        </authorList>
    </citation>
    <scope>NUCLEOTIDE SEQUENCE</scope>
</reference>
<dbReference type="Gene3D" id="3.40.50.12710">
    <property type="match status" value="1"/>
</dbReference>
<protein>
    <recommendedName>
        <fullName evidence="7">Protein arginine methyltransferase NDUFAF7</fullName>
        <ecNumber evidence="7">2.1.1.320</ecNumber>
    </recommendedName>
</protein>
<dbReference type="InterPro" id="IPR038375">
    <property type="entry name" value="NDUFAF7_sf"/>
</dbReference>
<comment type="function">
    <text evidence="7">Arginine methyltransferase involved in the assembly or stability of mitochondrial NADH:ubiquinone oxidoreductase complex (complex I).</text>
</comment>
<dbReference type="GO" id="GO:0035243">
    <property type="term" value="F:protein-arginine omega-N symmetric methyltransferase activity"/>
    <property type="evidence" value="ECO:0007669"/>
    <property type="project" value="UniProtKB-EC"/>
</dbReference>
<proteinExistence type="inferred from homology"/>
<accession>A0A146LLP0</accession>
<dbReference type="InterPro" id="IPR003788">
    <property type="entry name" value="NDUFAF7"/>
</dbReference>
<dbReference type="InterPro" id="IPR029063">
    <property type="entry name" value="SAM-dependent_MTases_sf"/>
</dbReference>
<dbReference type="Pfam" id="PF02636">
    <property type="entry name" value="Methyltransf_28"/>
    <property type="match status" value="1"/>
</dbReference>
<dbReference type="GO" id="GO:0032981">
    <property type="term" value="P:mitochondrial respiratory chain complex I assembly"/>
    <property type="evidence" value="ECO:0007669"/>
    <property type="project" value="TreeGrafter"/>
</dbReference>
<evidence type="ECO:0000256" key="5">
    <source>
        <dbReference type="ARBA" id="ARBA00023128"/>
    </source>
</evidence>
<dbReference type="EC" id="2.1.1.320" evidence="7"/>
<comment type="catalytic activity">
    <reaction evidence="6 7">
        <text>L-arginyl-[protein] + 2 S-adenosyl-L-methionine = N(omega),N(omega)'-dimethyl-L-arginyl-[protein] + 2 S-adenosyl-L-homocysteine + 2 H(+)</text>
        <dbReference type="Rhea" id="RHEA:48108"/>
        <dbReference type="Rhea" id="RHEA-COMP:10532"/>
        <dbReference type="Rhea" id="RHEA-COMP:11992"/>
        <dbReference type="ChEBI" id="CHEBI:15378"/>
        <dbReference type="ChEBI" id="CHEBI:29965"/>
        <dbReference type="ChEBI" id="CHEBI:57856"/>
        <dbReference type="ChEBI" id="CHEBI:59789"/>
        <dbReference type="ChEBI" id="CHEBI:88221"/>
        <dbReference type="EC" id="2.1.1.320"/>
    </reaction>
</comment>
<dbReference type="SUPFAM" id="SSF53335">
    <property type="entry name" value="S-adenosyl-L-methionine-dependent methyltransferases"/>
    <property type="match status" value="1"/>
</dbReference>
<evidence type="ECO:0000313" key="8">
    <source>
        <dbReference type="EMBL" id="JAQ08319.1"/>
    </source>
</evidence>
<evidence type="ECO:0000256" key="1">
    <source>
        <dbReference type="ARBA" id="ARBA00004173"/>
    </source>
</evidence>
<evidence type="ECO:0000256" key="2">
    <source>
        <dbReference type="ARBA" id="ARBA00005891"/>
    </source>
</evidence>
<dbReference type="PANTHER" id="PTHR12049:SF7">
    <property type="entry name" value="PROTEIN ARGININE METHYLTRANSFERASE NDUFAF7, MITOCHONDRIAL"/>
    <property type="match status" value="1"/>
</dbReference>
<evidence type="ECO:0000256" key="3">
    <source>
        <dbReference type="ARBA" id="ARBA00022603"/>
    </source>
</evidence>